<gene>
    <name evidence="1" type="ORF">HUE58_02785</name>
</gene>
<name>A0A6N0HP12_9GAMM</name>
<dbReference type="Proteomes" id="UP000509429">
    <property type="component" value="Chromosome"/>
</dbReference>
<accession>A0A6N0HP12</accession>
<organism evidence="1 2">
    <name type="scientific">Candidatus Ruthia endofausta</name>
    <dbReference type="NCBI Taxonomy" id="2738852"/>
    <lineage>
        <taxon>Bacteria</taxon>
        <taxon>Pseudomonadati</taxon>
        <taxon>Pseudomonadota</taxon>
        <taxon>Gammaproteobacteria</taxon>
        <taxon>Candidatus Pseudothioglobaceae</taxon>
        <taxon>Candidatus Ruthturnera</taxon>
    </lineage>
</organism>
<dbReference type="RefSeq" id="WP_174605537.1">
    <property type="nucleotide sequence ID" value="NZ_CP054490.1"/>
</dbReference>
<proteinExistence type="predicted"/>
<evidence type="ECO:0000313" key="1">
    <source>
        <dbReference type="EMBL" id="QKQ24098.1"/>
    </source>
</evidence>
<dbReference type="AlphaFoldDB" id="A0A6N0HP12"/>
<sequence>MLPACAYDGTMAEGTRCWDEDNPQGAFSNAEVMTVIEKTEDWIHTHPNIGFTGSYIQSLKIVNMLMINT</sequence>
<keyword evidence="2" id="KW-1185">Reference proteome</keyword>
<reference evidence="1 2" key="1">
    <citation type="submission" date="2020-05" db="EMBL/GenBank/DDBJ databases">
        <title>Horizontal transmission and recombination maintain forever young bacterial symbiont genomes.</title>
        <authorList>
            <person name="Russell S.L."/>
            <person name="Pepper-Tunick E."/>
            <person name="Svedberg J."/>
            <person name="Byrne A."/>
            <person name="Ruelas Castillo J."/>
            <person name="Vollmers C."/>
            <person name="Beinart R.A."/>
            <person name="Corbett-Detig R."/>
        </authorList>
    </citation>
    <scope>NUCLEOTIDE SEQUENCE [LARGE SCALE GENOMIC DNA]</scope>
    <source>
        <strain evidence="1">JDF_Ridge</strain>
    </source>
</reference>
<protein>
    <submittedName>
        <fullName evidence="1">Uncharacterized protein</fullName>
    </submittedName>
</protein>
<evidence type="ECO:0000313" key="2">
    <source>
        <dbReference type="Proteomes" id="UP000509429"/>
    </source>
</evidence>
<dbReference type="KEGG" id="reo:HUE58_02785"/>
<dbReference type="EMBL" id="CP054490">
    <property type="protein sequence ID" value="QKQ24098.1"/>
    <property type="molecule type" value="Genomic_DNA"/>
</dbReference>